<dbReference type="Proteomes" id="UP000240978">
    <property type="component" value="Unassembled WGS sequence"/>
</dbReference>
<protein>
    <submittedName>
        <fullName evidence="5">AraC-like DNA-binding protein</fullName>
    </submittedName>
</protein>
<dbReference type="Pfam" id="PF12833">
    <property type="entry name" value="HTH_18"/>
    <property type="match status" value="1"/>
</dbReference>
<accession>A0A2P8GAH5</accession>
<keyword evidence="1" id="KW-0805">Transcription regulation</keyword>
<dbReference type="InterPro" id="IPR018060">
    <property type="entry name" value="HTH_AraC"/>
</dbReference>
<proteinExistence type="predicted"/>
<dbReference type="SUPFAM" id="SSF46689">
    <property type="entry name" value="Homeodomain-like"/>
    <property type="match status" value="1"/>
</dbReference>
<dbReference type="AlphaFoldDB" id="A0A2P8GAH5"/>
<evidence type="ECO:0000313" key="6">
    <source>
        <dbReference type="Proteomes" id="UP000240978"/>
    </source>
</evidence>
<comment type="caution">
    <text evidence="5">The sequence shown here is derived from an EMBL/GenBank/DDBJ whole genome shotgun (WGS) entry which is preliminary data.</text>
</comment>
<evidence type="ECO:0000259" key="4">
    <source>
        <dbReference type="PROSITE" id="PS01124"/>
    </source>
</evidence>
<gene>
    <name evidence="5" type="ORF">CLV42_105343</name>
</gene>
<dbReference type="OrthoDB" id="135231at2"/>
<dbReference type="GO" id="GO:0043565">
    <property type="term" value="F:sequence-specific DNA binding"/>
    <property type="evidence" value="ECO:0007669"/>
    <property type="project" value="InterPro"/>
</dbReference>
<dbReference type="PRINTS" id="PR00032">
    <property type="entry name" value="HTHARAC"/>
</dbReference>
<reference evidence="5 6" key="1">
    <citation type="submission" date="2018-03" db="EMBL/GenBank/DDBJ databases">
        <title>Genomic Encyclopedia of Archaeal and Bacterial Type Strains, Phase II (KMG-II): from individual species to whole genera.</title>
        <authorList>
            <person name="Goeker M."/>
        </authorList>
    </citation>
    <scope>NUCLEOTIDE SEQUENCE [LARGE SCALE GENOMIC DNA]</scope>
    <source>
        <strain evidence="5 6">DSM 18107</strain>
    </source>
</reference>
<evidence type="ECO:0000256" key="1">
    <source>
        <dbReference type="ARBA" id="ARBA00023015"/>
    </source>
</evidence>
<sequence>MKPFKWKHIAAVVKNLIASREKLRLKFSEQPNSDVSVLATNSRDKAFMEKVVSIIEERIIDPQLSVEELSRDMAMSRSNLHKKLKSLSGYVPNELIKLVRLKHAARLLQAGGHTVTEVAYMTGFSSPSYFSKCFLQQFKVTPKEYADNKTKPGAQDVEDLIKKG</sequence>
<keyword evidence="6" id="KW-1185">Reference proteome</keyword>
<dbReference type="InterPro" id="IPR020449">
    <property type="entry name" value="Tscrpt_reg_AraC-type_HTH"/>
</dbReference>
<keyword evidence="2 5" id="KW-0238">DNA-binding</keyword>
<name>A0A2P8GAH5_9BACT</name>
<dbReference type="SMART" id="SM00342">
    <property type="entry name" value="HTH_ARAC"/>
    <property type="match status" value="1"/>
</dbReference>
<evidence type="ECO:0000256" key="2">
    <source>
        <dbReference type="ARBA" id="ARBA00023125"/>
    </source>
</evidence>
<evidence type="ECO:0000313" key="5">
    <source>
        <dbReference type="EMBL" id="PSL30980.1"/>
    </source>
</evidence>
<dbReference type="PANTHER" id="PTHR43280:SF2">
    <property type="entry name" value="HTH-TYPE TRANSCRIPTIONAL REGULATOR EXSA"/>
    <property type="match status" value="1"/>
</dbReference>
<dbReference type="Gene3D" id="1.10.10.60">
    <property type="entry name" value="Homeodomain-like"/>
    <property type="match status" value="1"/>
</dbReference>
<evidence type="ECO:0000256" key="3">
    <source>
        <dbReference type="ARBA" id="ARBA00023163"/>
    </source>
</evidence>
<feature type="domain" description="HTH araC/xylS-type" evidence="4">
    <location>
        <begin position="49"/>
        <end position="148"/>
    </location>
</feature>
<dbReference type="GO" id="GO:0003700">
    <property type="term" value="F:DNA-binding transcription factor activity"/>
    <property type="evidence" value="ECO:0007669"/>
    <property type="project" value="InterPro"/>
</dbReference>
<dbReference type="PANTHER" id="PTHR43280">
    <property type="entry name" value="ARAC-FAMILY TRANSCRIPTIONAL REGULATOR"/>
    <property type="match status" value="1"/>
</dbReference>
<keyword evidence="3" id="KW-0804">Transcription</keyword>
<dbReference type="InterPro" id="IPR018062">
    <property type="entry name" value="HTH_AraC-typ_CS"/>
</dbReference>
<dbReference type="PROSITE" id="PS01124">
    <property type="entry name" value="HTH_ARAC_FAMILY_2"/>
    <property type="match status" value="1"/>
</dbReference>
<dbReference type="FunFam" id="1.10.10.60:FF:000284">
    <property type="entry name" value="Two-component system sensor histidine kinase/response regulator"/>
    <property type="match status" value="1"/>
</dbReference>
<dbReference type="EMBL" id="PYGK01000005">
    <property type="protein sequence ID" value="PSL30980.1"/>
    <property type="molecule type" value="Genomic_DNA"/>
</dbReference>
<dbReference type="RefSeq" id="WP_106602808.1">
    <property type="nucleotide sequence ID" value="NZ_PYGK01000005.1"/>
</dbReference>
<organism evidence="5 6">
    <name type="scientific">Chitinophaga ginsengisoli</name>
    <dbReference type="NCBI Taxonomy" id="363837"/>
    <lineage>
        <taxon>Bacteria</taxon>
        <taxon>Pseudomonadati</taxon>
        <taxon>Bacteroidota</taxon>
        <taxon>Chitinophagia</taxon>
        <taxon>Chitinophagales</taxon>
        <taxon>Chitinophagaceae</taxon>
        <taxon>Chitinophaga</taxon>
    </lineage>
</organism>
<dbReference type="PROSITE" id="PS00041">
    <property type="entry name" value="HTH_ARAC_FAMILY_1"/>
    <property type="match status" value="1"/>
</dbReference>
<dbReference type="InterPro" id="IPR009057">
    <property type="entry name" value="Homeodomain-like_sf"/>
</dbReference>